<evidence type="ECO:0000313" key="9">
    <source>
        <dbReference type="Proteomes" id="UP000244677"/>
    </source>
</evidence>
<evidence type="ECO:0000256" key="4">
    <source>
        <dbReference type="ARBA" id="ARBA00022801"/>
    </source>
</evidence>
<dbReference type="CDD" id="cd11010">
    <property type="entry name" value="S1-P1_nuclease"/>
    <property type="match status" value="1"/>
</dbReference>
<proteinExistence type="predicted"/>
<feature type="chain" id="PRO_5015690739" evidence="7">
    <location>
        <begin position="24"/>
        <end position="264"/>
    </location>
</feature>
<reference evidence="8 9" key="1">
    <citation type="submission" date="2017-04" db="EMBL/GenBank/DDBJ databases">
        <title>Complete genome sequence of Flavobacterium kingsejong AJ004.</title>
        <authorList>
            <person name="Lee P.C."/>
        </authorList>
    </citation>
    <scope>NUCLEOTIDE SEQUENCE [LARGE SCALE GENOMIC DNA]</scope>
    <source>
        <strain evidence="8 9">AJ004</strain>
    </source>
</reference>
<keyword evidence="4" id="KW-0378">Hydrolase</keyword>
<evidence type="ECO:0000256" key="1">
    <source>
        <dbReference type="ARBA" id="ARBA00022722"/>
    </source>
</evidence>
<keyword evidence="6" id="KW-0325">Glycoprotein</keyword>
<evidence type="ECO:0000256" key="7">
    <source>
        <dbReference type="SAM" id="SignalP"/>
    </source>
</evidence>
<keyword evidence="3" id="KW-0255">Endonuclease</keyword>
<protein>
    <submittedName>
        <fullName evidence="8">S1/P1 Nuclease</fullName>
    </submittedName>
</protein>
<dbReference type="SUPFAM" id="SSF48537">
    <property type="entry name" value="Phospholipase C/P1 nuclease"/>
    <property type="match status" value="1"/>
</dbReference>
<accession>A0A2S1LSY0</accession>
<dbReference type="InterPro" id="IPR008947">
    <property type="entry name" value="PLipase_C/P1_nuclease_dom_sf"/>
</dbReference>
<dbReference type="GO" id="GO:0016788">
    <property type="term" value="F:hydrolase activity, acting on ester bonds"/>
    <property type="evidence" value="ECO:0007669"/>
    <property type="project" value="InterPro"/>
</dbReference>
<evidence type="ECO:0000313" key="8">
    <source>
        <dbReference type="EMBL" id="AWG26798.1"/>
    </source>
</evidence>
<feature type="signal peptide" evidence="7">
    <location>
        <begin position="1"/>
        <end position="23"/>
    </location>
</feature>
<keyword evidence="2" id="KW-0479">Metal-binding</keyword>
<sequence length="264" mass="30579">MKHLLKIALVVIFFITSSGSLFAWGTTGHRVVAEIAERNLSRKAKRNIQKLIGNQSLAYWANWPDFIKSDPAMKFSDTWHYVNVEGNLSHDDFMKELANSSEENLYKKALFLADQLKNNKNLDLKTKQQYLYFIIHMIGDGHQPLHVGRLEDLGGNKVTVEWFGSKTNIHSVWDSKLVDFDKYSFTEYATVLDLNDKKLKKELAQGTLADWIYDSYTIANKIYAEVKQNDDLSYRYHYLNKDILENQMLKGGVRLAKVLNEIYN</sequence>
<dbReference type="Gene3D" id="1.10.575.10">
    <property type="entry name" value="P1 Nuclease"/>
    <property type="match status" value="1"/>
</dbReference>
<keyword evidence="5" id="KW-1015">Disulfide bond</keyword>
<name>A0A2S1LSY0_9FLAO</name>
<dbReference type="OrthoDB" id="267579at2"/>
<evidence type="ECO:0000256" key="5">
    <source>
        <dbReference type="ARBA" id="ARBA00023157"/>
    </source>
</evidence>
<keyword evidence="9" id="KW-1185">Reference proteome</keyword>
<dbReference type="Proteomes" id="UP000244677">
    <property type="component" value="Chromosome"/>
</dbReference>
<keyword evidence="7" id="KW-0732">Signal</keyword>
<dbReference type="RefSeq" id="WP_108738298.1">
    <property type="nucleotide sequence ID" value="NZ_CP020919.1"/>
</dbReference>
<dbReference type="PANTHER" id="PTHR33146">
    <property type="entry name" value="ENDONUCLEASE 4"/>
    <property type="match status" value="1"/>
</dbReference>
<organism evidence="8 9">
    <name type="scientific">Flavobacterium kingsejongi</name>
    <dbReference type="NCBI Taxonomy" id="1678728"/>
    <lineage>
        <taxon>Bacteria</taxon>
        <taxon>Pseudomonadati</taxon>
        <taxon>Bacteroidota</taxon>
        <taxon>Flavobacteriia</taxon>
        <taxon>Flavobacteriales</taxon>
        <taxon>Flavobacteriaceae</taxon>
        <taxon>Flavobacterium</taxon>
    </lineage>
</organism>
<dbReference type="GO" id="GO:0046872">
    <property type="term" value="F:metal ion binding"/>
    <property type="evidence" value="ECO:0007669"/>
    <property type="project" value="UniProtKB-KW"/>
</dbReference>
<dbReference type="GO" id="GO:0006308">
    <property type="term" value="P:DNA catabolic process"/>
    <property type="evidence" value="ECO:0007669"/>
    <property type="project" value="InterPro"/>
</dbReference>
<gene>
    <name evidence="8" type="ORF">FK004_16950</name>
</gene>
<dbReference type="EMBL" id="CP020919">
    <property type="protein sequence ID" value="AWG26798.1"/>
    <property type="molecule type" value="Genomic_DNA"/>
</dbReference>
<dbReference type="InterPro" id="IPR003154">
    <property type="entry name" value="S1/P1nuclease"/>
</dbReference>
<dbReference type="GO" id="GO:0004519">
    <property type="term" value="F:endonuclease activity"/>
    <property type="evidence" value="ECO:0007669"/>
    <property type="project" value="UniProtKB-KW"/>
</dbReference>
<evidence type="ECO:0000256" key="6">
    <source>
        <dbReference type="ARBA" id="ARBA00023180"/>
    </source>
</evidence>
<dbReference type="AlphaFoldDB" id="A0A2S1LSY0"/>
<dbReference type="Pfam" id="PF02265">
    <property type="entry name" value="S1-P1_nuclease"/>
    <property type="match status" value="1"/>
</dbReference>
<dbReference type="GO" id="GO:0003676">
    <property type="term" value="F:nucleic acid binding"/>
    <property type="evidence" value="ECO:0007669"/>
    <property type="project" value="InterPro"/>
</dbReference>
<dbReference type="PANTHER" id="PTHR33146:SF26">
    <property type="entry name" value="ENDONUCLEASE 4"/>
    <property type="match status" value="1"/>
</dbReference>
<dbReference type="KEGG" id="fki:FK004_16950"/>
<evidence type="ECO:0000256" key="2">
    <source>
        <dbReference type="ARBA" id="ARBA00022723"/>
    </source>
</evidence>
<evidence type="ECO:0000256" key="3">
    <source>
        <dbReference type="ARBA" id="ARBA00022759"/>
    </source>
</evidence>
<keyword evidence="1" id="KW-0540">Nuclease</keyword>